<dbReference type="SUPFAM" id="SSF55729">
    <property type="entry name" value="Acyl-CoA N-acyltransferases (Nat)"/>
    <property type="match status" value="1"/>
</dbReference>
<accession>A0ABX6C2Q3</accession>
<dbReference type="CDD" id="cd04301">
    <property type="entry name" value="NAT_SF"/>
    <property type="match status" value="1"/>
</dbReference>
<reference evidence="4 5" key="2">
    <citation type="submission" date="2019-10" db="EMBL/GenBank/DDBJ databases">
        <title>Thermopilla bonchosmolovskayae gen. nov., sp. nov., a moderately thermophilic Chloroflexi bacterium from a Chukotka hot spring (Arctic, Russia), representing a novel classis Thermopillaia, which include previously uncultivated lineage OLB14.</title>
        <authorList>
            <person name="Kochetkova T.V."/>
            <person name="Zayulina K.S."/>
            <person name="Zhigarkov V.S."/>
            <person name="Minaev N.V."/>
            <person name="Novikov A."/>
            <person name="Toshchakov S.V."/>
            <person name="Elcheninov A.G."/>
            <person name="Kublanov I.V."/>
        </authorList>
    </citation>
    <scope>NUCLEOTIDE SEQUENCE [LARGE SCALE GENOMIC DNA]</scope>
    <source>
        <strain evidence="4 5">3753O</strain>
    </source>
</reference>
<organism evidence="4 5">
    <name type="scientific">Tepidiforma bonchosmolovskayae</name>
    <dbReference type="NCBI Taxonomy" id="2601677"/>
    <lineage>
        <taxon>Bacteria</taxon>
        <taxon>Bacillati</taxon>
        <taxon>Chloroflexota</taxon>
        <taxon>Tepidiformia</taxon>
        <taxon>Tepidiformales</taxon>
        <taxon>Tepidiformaceae</taxon>
        <taxon>Tepidiforma</taxon>
    </lineage>
</organism>
<reference evidence="4 5" key="1">
    <citation type="submission" date="2019-08" db="EMBL/GenBank/DDBJ databases">
        <authorList>
            <person name="Toschakov S.V."/>
        </authorList>
    </citation>
    <scope>NUCLEOTIDE SEQUENCE [LARGE SCALE GENOMIC DNA]</scope>
    <source>
        <strain evidence="4 5">3753O</strain>
    </source>
</reference>
<feature type="domain" description="N-acetyltransferase" evidence="3">
    <location>
        <begin position="1"/>
        <end position="156"/>
    </location>
</feature>
<dbReference type="EMBL" id="CP042829">
    <property type="protein sequence ID" value="QFG03569.1"/>
    <property type="molecule type" value="Genomic_DNA"/>
</dbReference>
<dbReference type="PANTHER" id="PTHR10545">
    <property type="entry name" value="DIAMINE N-ACETYLTRANSFERASE"/>
    <property type="match status" value="1"/>
</dbReference>
<dbReference type="RefSeq" id="WP_158067524.1">
    <property type="nucleotide sequence ID" value="NZ_CP042829.1"/>
</dbReference>
<sequence length="163" mass="18123">MRIRFAGPGDLDVIIELIRALAEYEREPDAVRLERETLGRHLFGPRPYAEVLLAEDAGGVQGFALFFHNFSTWEGRPGIYLEDLFVRPEARGRGYGRALLARLAALAMERGCARLEWAVLDWNEPAIGFYRALGAVAMDEWTTYRLTGEALARLADAGRGGGP</sequence>
<evidence type="ECO:0000256" key="1">
    <source>
        <dbReference type="ARBA" id="ARBA00022679"/>
    </source>
</evidence>
<evidence type="ECO:0000259" key="3">
    <source>
        <dbReference type="PROSITE" id="PS51186"/>
    </source>
</evidence>
<dbReference type="PROSITE" id="PS51186">
    <property type="entry name" value="GNAT"/>
    <property type="match status" value="1"/>
</dbReference>
<keyword evidence="5" id="KW-1185">Reference proteome</keyword>
<dbReference type="InterPro" id="IPR016181">
    <property type="entry name" value="Acyl_CoA_acyltransferase"/>
</dbReference>
<proteinExistence type="predicted"/>
<evidence type="ECO:0000256" key="2">
    <source>
        <dbReference type="ARBA" id="ARBA00023315"/>
    </source>
</evidence>
<keyword evidence="2" id="KW-0012">Acyltransferase</keyword>
<name>A0ABX6C2Q3_9CHLR</name>
<dbReference type="PANTHER" id="PTHR10545:SF29">
    <property type="entry name" value="GH14572P-RELATED"/>
    <property type="match status" value="1"/>
</dbReference>
<dbReference type="InterPro" id="IPR000182">
    <property type="entry name" value="GNAT_dom"/>
</dbReference>
<dbReference type="Pfam" id="PF00583">
    <property type="entry name" value="Acetyltransf_1"/>
    <property type="match status" value="1"/>
</dbReference>
<dbReference type="InterPro" id="IPR051016">
    <property type="entry name" value="Diverse_Substrate_AcTransf"/>
</dbReference>
<dbReference type="Gene3D" id="3.40.630.30">
    <property type="match status" value="1"/>
</dbReference>
<evidence type="ECO:0000313" key="5">
    <source>
        <dbReference type="Proteomes" id="UP000326331"/>
    </source>
</evidence>
<evidence type="ECO:0000313" key="4">
    <source>
        <dbReference type="EMBL" id="QFG03569.1"/>
    </source>
</evidence>
<dbReference type="Proteomes" id="UP000326331">
    <property type="component" value="Chromosome"/>
</dbReference>
<keyword evidence="1" id="KW-0808">Transferase</keyword>
<protein>
    <submittedName>
        <fullName evidence="4">GNAT family N-acetyltransferase</fullName>
    </submittedName>
</protein>
<gene>
    <name evidence="4" type="ORF">Tbon_09745</name>
</gene>